<evidence type="ECO:0000256" key="5">
    <source>
        <dbReference type="SAM" id="MobiDB-lite"/>
    </source>
</evidence>
<keyword evidence="3" id="KW-0804">Transcription</keyword>
<dbReference type="GO" id="GO:0042797">
    <property type="term" value="P:tRNA transcription by RNA polymerase III"/>
    <property type="evidence" value="ECO:0007669"/>
    <property type="project" value="TreeGrafter"/>
</dbReference>
<dbReference type="EMBL" id="CAJVPI010000275">
    <property type="protein sequence ID" value="CAG8512047.1"/>
    <property type="molecule type" value="Genomic_DNA"/>
</dbReference>
<name>A0A9N9F5Y5_9GLOM</name>
<dbReference type="Pfam" id="PF05132">
    <property type="entry name" value="RNA_pol_Rpc4"/>
    <property type="match status" value="1"/>
</dbReference>
<accession>A0A9N9F5Y5</accession>
<evidence type="ECO:0000256" key="1">
    <source>
        <dbReference type="ARBA" id="ARBA00004123"/>
    </source>
</evidence>
<reference evidence="6" key="1">
    <citation type="submission" date="2021-06" db="EMBL/GenBank/DDBJ databases">
        <authorList>
            <person name="Kallberg Y."/>
            <person name="Tangrot J."/>
            <person name="Rosling A."/>
        </authorList>
    </citation>
    <scope>NUCLEOTIDE SEQUENCE</scope>
    <source>
        <strain evidence="6">BR232B</strain>
    </source>
</reference>
<evidence type="ECO:0000256" key="3">
    <source>
        <dbReference type="ARBA" id="ARBA00023163"/>
    </source>
</evidence>
<evidence type="ECO:0000313" key="6">
    <source>
        <dbReference type="EMBL" id="CAG8512047.1"/>
    </source>
</evidence>
<dbReference type="PANTHER" id="PTHR13408:SF0">
    <property type="entry name" value="DNA-DIRECTED RNA POLYMERASE III SUBUNIT RPC4"/>
    <property type="match status" value="1"/>
</dbReference>
<feature type="compositionally biased region" description="Low complexity" evidence="5">
    <location>
        <begin position="1"/>
        <end position="43"/>
    </location>
</feature>
<proteinExistence type="predicted"/>
<feature type="region of interest" description="Disordered" evidence="5">
    <location>
        <begin position="1"/>
        <end position="47"/>
    </location>
</feature>
<feature type="compositionally biased region" description="Polar residues" evidence="5">
    <location>
        <begin position="154"/>
        <end position="177"/>
    </location>
</feature>
<evidence type="ECO:0000313" key="7">
    <source>
        <dbReference type="Proteomes" id="UP000789739"/>
    </source>
</evidence>
<feature type="region of interest" description="Disordered" evidence="5">
    <location>
        <begin position="150"/>
        <end position="177"/>
    </location>
</feature>
<dbReference type="OrthoDB" id="5836119at2759"/>
<keyword evidence="4" id="KW-0539">Nucleus</keyword>
<keyword evidence="2" id="KW-0240">DNA-directed RNA polymerase</keyword>
<dbReference type="GO" id="GO:0003677">
    <property type="term" value="F:DNA binding"/>
    <property type="evidence" value="ECO:0007669"/>
    <property type="project" value="InterPro"/>
</dbReference>
<dbReference type="GO" id="GO:0005666">
    <property type="term" value="C:RNA polymerase III complex"/>
    <property type="evidence" value="ECO:0007669"/>
    <property type="project" value="InterPro"/>
</dbReference>
<dbReference type="PANTHER" id="PTHR13408">
    <property type="entry name" value="DNA-DIRECTED RNA POLYMERASE III"/>
    <property type="match status" value="1"/>
</dbReference>
<evidence type="ECO:0000256" key="4">
    <source>
        <dbReference type="ARBA" id="ARBA00023242"/>
    </source>
</evidence>
<feature type="region of interest" description="Disordered" evidence="5">
    <location>
        <begin position="107"/>
        <end position="137"/>
    </location>
</feature>
<protein>
    <submittedName>
        <fullName evidence="6">3591_t:CDS:1</fullName>
    </submittedName>
</protein>
<dbReference type="AlphaFoldDB" id="A0A9N9F5Y5"/>
<keyword evidence="7" id="KW-1185">Reference proteome</keyword>
<comment type="subcellular location">
    <subcellularLocation>
        <location evidence="1">Nucleus</location>
    </subcellularLocation>
</comment>
<gene>
    <name evidence="6" type="ORF">PBRASI_LOCUS3164</name>
</gene>
<dbReference type="InterPro" id="IPR007811">
    <property type="entry name" value="RPC4"/>
</dbReference>
<sequence length="401" mass="43117">MSTRGNPRTPRRGGNSQRGRSNSPSNSANAEASPPASSSNLSPLTAGRRLGSLHNTVEAPAPGRLASLRLRDVTFGGDGSQLSGMGMLSSNTGFGGDVTLGGFKKMTFRPSVPPRRKKTTITAPGDGDSKAETAESFSVDMPSEAIVVKDESSATEAHVSNTGTTAQTASSRPNQRSRLRNQVLTASGPFAYGPSAMSSHAIEVDGESVTRTGSRLFSDNRLKSDVVIAENLAFSFCEDPWAPVTLFEAPDQAETLNSLENNDTSASLAEQQMERVEPFTFNEEDNHLFLFQLPPILPEFESDDKADNQQKDSKGTRHLEGMVGKLVVYKSVETKLKLGNIELDVYSGTECSFLQNIMVLDPTKKGAYCLGQVSKQFVCVPDIETLLDHSDEDNGRSSDDV</sequence>
<evidence type="ECO:0000256" key="2">
    <source>
        <dbReference type="ARBA" id="ARBA00022478"/>
    </source>
</evidence>
<comment type="caution">
    <text evidence="6">The sequence shown here is derived from an EMBL/GenBank/DDBJ whole genome shotgun (WGS) entry which is preliminary data.</text>
</comment>
<dbReference type="Proteomes" id="UP000789739">
    <property type="component" value="Unassembled WGS sequence"/>
</dbReference>
<organism evidence="6 7">
    <name type="scientific">Paraglomus brasilianum</name>
    <dbReference type="NCBI Taxonomy" id="144538"/>
    <lineage>
        <taxon>Eukaryota</taxon>
        <taxon>Fungi</taxon>
        <taxon>Fungi incertae sedis</taxon>
        <taxon>Mucoromycota</taxon>
        <taxon>Glomeromycotina</taxon>
        <taxon>Glomeromycetes</taxon>
        <taxon>Paraglomerales</taxon>
        <taxon>Paraglomeraceae</taxon>
        <taxon>Paraglomus</taxon>
    </lineage>
</organism>